<evidence type="ECO:0000313" key="2">
    <source>
        <dbReference type="Proteomes" id="UP000054481"/>
    </source>
</evidence>
<dbReference type="OrthoDB" id="2821964at2759"/>
<organism evidence="1 2">
    <name type="scientific">Hirsutella minnesotensis 3608</name>
    <dbReference type="NCBI Taxonomy" id="1043627"/>
    <lineage>
        <taxon>Eukaryota</taxon>
        <taxon>Fungi</taxon>
        <taxon>Dikarya</taxon>
        <taxon>Ascomycota</taxon>
        <taxon>Pezizomycotina</taxon>
        <taxon>Sordariomycetes</taxon>
        <taxon>Hypocreomycetidae</taxon>
        <taxon>Hypocreales</taxon>
        <taxon>Ophiocordycipitaceae</taxon>
        <taxon>Hirsutella</taxon>
    </lineage>
</organism>
<reference evidence="1 2" key="1">
    <citation type="journal article" date="2014" name="Genome Biol. Evol.">
        <title>Comparative genomics and transcriptomics analyses reveal divergent lifestyle features of nematode endoparasitic fungus Hirsutella minnesotensis.</title>
        <authorList>
            <person name="Lai Y."/>
            <person name="Liu K."/>
            <person name="Zhang X."/>
            <person name="Zhang X."/>
            <person name="Li K."/>
            <person name="Wang N."/>
            <person name="Shu C."/>
            <person name="Wu Y."/>
            <person name="Wang C."/>
            <person name="Bushley K.E."/>
            <person name="Xiang M."/>
            <person name="Liu X."/>
        </authorList>
    </citation>
    <scope>NUCLEOTIDE SEQUENCE [LARGE SCALE GENOMIC DNA]</scope>
    <source>
        <strain evidence="1 2">3608</strain>
    </source>
</reference>
<evidence type="ECO:0000313" key="1">
    <source>
        <dbReference type="EMBL" id="KJZ69259.1"/>
    </source>
</evidence>
<name>A0A0F8A1B3_9HYPO</name>
<dbReference type="Proteomes" id="UP000054481">
    <property type="component" value="Unassembled WGS sequence"/>
</dbReference>
<gene>
    <name evidence="1" type="ORF">HIM_11352</name>
</gene>
<dbReference type="EMBL" id="KQ030738">
    <property type="protein sequence ID" value="KJZ69259.1"/>
    <property type="molecule type" value="Genomic_DNA"/>
</dbReference>
<protein>
    <submittedName>
        <fullName evidence="1">Uncharacterized protein</fullName>
    </submittedName>
</protein>
<proteinExistence type="predicted"/>
<dbReference type="AlphaFoldDB" id="A0A0F8A1B3"/>
<accession>A0A0F8A1B3</accession>
<sequence length="281" mass="32563">MGREYRAYLLFTADKASPRRNAELFRRYVTVLAHSPRAWFRLRDCDALIRFTAAAALSSSDLDEVWFSDAEWEMLAELSAVLYDAIAFYKHRAEGETNNTFAYFPPDIRCDYYRQCRELLWALDAAWARNPAKLYVINFIRFFGGPIHMTMRRYRFVEEDLTIGRPETESVVEQARQNFKLWNRVDAIVQEAVNPKRYVDVISRESKLLFPGLATLLEEGGDGNCDSCLYQQSYGAETFGQFGGVQPCDDCKDMWKAFMKGVTARAIEVFPEILSYRHPKN</sequence>
<keyword evidence="2" id="KW-1185">Reference proteome</keyword>